<dbReference type="Proteomes" id="UP001199642">
    <property type="component" value="Chromosome"/>
</dbReference>
<evidence type="ECO:0000259" key="4">
    <source>
        <dbReference type="Pfam" id="PF13439"/>
    </source>
</evidence>
<dbReference type="InterPro" id="IPR001296">
    <property type="entry name" value="Glyco_trans_1"/>
</dbReference>
<dbReference type="EMBL" id="CP082781">
    <property type="protein sequence ID" value="UGS27764.1"/>
    <property type="molecule type" value="Genomic_DNA"/>
</dbReference>
<keyword evidence="6" id="KW-1185">Reference proteome</keyword>
<feature type="domain" description="Glycosyl transferase family 1" evidence="3">
    <location>
        <begin position="288"/>
        <end position="439"/>
    </location>
</feature>
<sequence length="495" mass="54779">MRSAVSRFPRGRHYALTWGIPDNYGGMTSAMLHRTRAFVALGGVSVDVLTLDDRPDYAAVEERLRAAGELIDGMRLRNLWDELRVKPPSAQRDPISPAAPLEPVDGDRVVRDGDVVLLRERKDADGRFVAADRFRRDGTLLATDRSVDGRRVVIVHGEDGEPLRRWGSTWKLYRWWLDRMITRMPSYLLVDSKTAARFVATYRRDHVVTVHIVHGGHRRGDAAGTLRASREYALRRAADFDLVVVLTARQRADLVADGLAGGARVRVIPNGVPLDATAHTRHARGQGVVVASLTGRKRIELAVEAAVRAGREQDGIRLDVYGEGPREEAVRARVRADGAEERIRLHGFLPDARARFAEADFSLLTSTSEGLPLVLAEAMAAGCLPIAYDIRYGPADLIKDGVNGFLVEDGDVDAMADRIVRLKRLPEAKVAAMRRRARDRALAFSDEAVTRAWARELGAARDAKHLADAKEKGALVRARRVLGVVRRRLRALRAG</sequence>
<dbReference type="SUPFAM" id="SSF53756">
    <property type="entry name" value="UDP-Glycosyltransferase/glycogen phosphorylase"/>
    <property type="match status" value="1"/>
</dbReference>
<dbReference type="InterPro" id="IPR028098">
    <property type="entry name" value="Glyco_trans_4-like_N"/>
</dbReference>
<dbReference type="RefSeq" id="WP_231821045.1">
    <property type="nucleotide sequence ID" value="NZ_CP082781.1"/>
</dbReference>
<name>A0ABY3RUY4_9MICO</name>
<feature type="domain" description="Glycosyltransferase subfamily 4-like N-terminal" evidence="4">
    <location>
        <begin position="150"/>
        <end position="275"/>
    </location>
</feature>
<dbReference type="PANTHER" id="PTHR12526">
    <property type="entry name" value="GLYCOSYLTRANSFERASE"/>
    <property type="match status" value="1"/>
</dbReference>
<proteinExistence type="predicted"/>
<evidence type="ECO:0000256" key="1">
    <source>
        <dbReference type="ARBA" id="ARBA00022676"/>
    </source>
</evidence>
<dbReference type="Gene3D" id="3.40.50.2000">
    <property type="entry name" value="Glycogen Phosphorylase B"/>
    <property type="match status" value="3"/>
</dbReference>
<evidence type="ECO:0000256" key="2">
    <source>
        <dbReference type="ARBA" id="ARBA00022679"/>
    </source>
</evidence>
<keyword evidence="2" id="KW-0808">Transferase</keyword>
<evidence type="ECO:0000259" key="3">
    <source>
        <dbReference type="Pfam" id="PF00534"/>
    </source>
</evidence>
<dbReference type="PANTHER" id="PTHR12526:SF636">
    <property type="entry name" value="BLL3647 PROTEIN"/>
    <property type="match status" value="1"/>
</dbReference>
<evidence type="ECO:0000313" key="6">
    <source>
        <dbReference type="Proteomes" id="UP001199642"/>
    </source>
</evidence>
<protein>
    <submittedName>
        <fullName evidence="5">Glycosyltransferase</fullName>
    </submittedName>
</protein>
<reference evidence="5 6" key="1">
    <citation type="submission" date="2023-01" db="EMBL/GenBank/DDBJ databases">
        <title>Characterization of estradiol degrading bacteria Microbacterium sp. MZT7 and reveal degrading genes through genome analysis.</title>
        <authorList>
            <person name="Hao P."/>
            <person name="Gao Y."/>
        </authorList>
    </citation>
    <scope>NUCLEOTIDE SEQUENCE [LARGE SCALE GENOMIC DNA]</scope>
    <source>
        <strain evidence="5 6">MZT7</strain>
    </source>
</reference>
<dbReference type="Pfam" id="PF13439">
    <property type="entry name" value="Glyco_transf_4"/>
    <property type="match status" value="1"/>
</dbReference>
<accession>A0ABY3RUY4</accession>
<gene>
    <name evidence="5" type="ORF">K8F61_06200</name>
</gene>
<evidence type="ECO:0000313" key="5">
    <source>
        <dbReference type="EMBL" id="UGS27764.1"/>
    </source>
</evidence>
<dbReference type="Pfam" id="PF00534">
    <property type="entry name" value="Glycos_transf_1"/>
    <property type="match status" value="1"/>
</dbReference>
<organism evidence="5 6">
    <name type="scientific">Microbacterium resistens</name>
    <dbReference type="NCBI Taxonomy" id="156977"/>
    <lineage>
        <taxon>Bacteria</taxon>
        <taxon>Bacillati</taxon>
        <taxon>Actinomycetota</taxon>
        <taxon>Actinomycetes</taxon>
        <taxon>Micrococcales</taxon>
        <taxon>Microbacteriaceae</taxon>
        <taxon>Microbacterium</taxon>
    </lineage>
</organism>
<keyword evidence="1" id="KW-0328">Glycosyltransferase</keyword>